<feature type="region of interest" description="Disordered" evidence="1">
    <location>
        <begin position="484"/>
        <end position="519"/>
    </location>
</feature>
<keyword evidence="3" id="KW-0732">Signal</keyword>
<feature type="signal peptide" evidence="3">
    <location>
        <begin position="1"/>
        <end position="29"/>
    </location>
</feature>
<keyword evidence="2" id="KW-1133">Transmembrane helix</keyword>
<keyword evidence="2" id="KW-0812">Transmembrane</keyword>
<sequence length="519" mass="58703">MLKFKLYEQGIKFYLHLILLVEHVFSVKAQEVAAVISVEIQSTSSYSIVADIRNDIYSKLQEDLFNKNVSTITLKYLYLSNPYINSIETIGDQCEKENLYSTCFVNESIMAIQCHKNISCTIQNCTSCNDNLGIRWIYNGSLSSKYLTNKTELCDDGKVIVMYAIAQNVFSTSTVTASTTSLYLKTVCVTKTFTIPPDFTTATSANLTLQERNSKDMAGVIAGVTVSVIVLVTVAVLIVFMWRKRKSKTNSSCGNDSQNMSRQNNNYVRSPEDVIVRDVKKETYNKPMSSTTYLEPSSNNLNNDPIKITIKSEPETSIYTGIDDDVSAAQLNVFNSDYEKSDTLDNYTTARRSNEQPEISTCTFSNENDYNVIDYSQVDTNFRDSSLATNHFDDGYSSVDMPREITYNNNADFSQEIQSTVETAVDECSQVDQHSYNVNHKNVSNYMNLPKDIENTTQNQRNVYSKLRENISKFKDTYGDLETLAQEENDPSQPSETDTYFTLETEDVSTDTDKIEFVD</sequence>
<evidence type="ECO:0000313" key="5">
    <source>
        <dbReference type="Proteomes" id="UP000076420"/>
    </source>
</evidence>
<feature type="chain" id="PRO_5012316188" description="Ig-like domain-containing protein" evidence="3">
    <location>
        <begin position="30"/>
        <end position="519"/>
    </location>
</feature>
<evidence type="ECO:0008006" key="6">
    <source>
        <dbReference type="Google" id="ProtNLM"/>
    </source>
</evidence>
<protein>
    <recommendedName>
        <fullName evidence="6">Ig-like domain-containing protein</fullName>
    </recommendedName>
</protein>
<dbReference type="KEGG" id="bgt:106058295"/>
<reference evidence="4" key="1">
    <citation type="submission" date="2020-05" db="UniProtKB">
        <authorList>
            <consortium name="EnsemblMetazoa"/>
        </authorList>
    </citation>
    <scope>IDENTIFICATION</scope>
    <source>
        <strain evidence="4">BB02</strain>
    </source>
</reference>
<gene>
    <name evidence="4" type="primary">106058295</name>
</gene>
<dbReference type="Proteomes" id="UP000076420">
    <property type="component" value="Unassembled WGS sequence"/>
</dbReference>
<feature type="transmembrane region" description="Helical" evidence="2">
    <location>
        <begin position="217"/>
        <end position="242"/>
    </location>
</feature>
<evidence type="ECO:0000256" key="2">
    <source>
        <dbReference type="SAM" id="Phobius"/>
    </source>
</evidence>
<dbReference type="EnsemblMetazoa" id="BGLB020988-RB">
    <property type="protein sequence ID" value="BGLB020988-PB"/>
    <property type="gene ID" value="BGLB020988"/>
</dbReference>
<name>A0A2C9KL77_BIOGL</name>
<evidence type="ECO:0000313" key="4">
    <source>
        <dbReference type="EnsemblMetazoa" id="BGLB020988-PB"/>
    </source>
</evidence>
<evidence type="ECO:0000256" key="1">
    <source>
        <dbReference type="SAM" id="MobiDB-lite"/>
    </source>
</evidence>
<organism evidence="4 5">
    <name type="scientific">Biomphalaria glabrata</name>
    <name type="common">Bloodfluke planorb</name>
    <name type="synonym">Freshwater snail</name>
    <dbReference type="NCBI Taxonomy" id="6526"/>
    <lineage>
        <taxon>Eukaryota</taxon>
        <taxon>Metazoa</taxon>
        <taxon>Spiralia</taxon>
        <taxon>Lophotrochozoa</taxon>
        <taxon>Mollusca</taxon>
        <taxon>Gastropoda</taxon>
        <taxon>Heterobranchia</taxon>
        <taxon>Euthyneura</taxon>
        <taxon>Panpulmonata</taxon>
        <taxon>Hygrophila</taxon>
        <taxon>Lymnaeoidea</taxon>
        <taxon>Planorbidae</taxon>
        <taxon>Biomphalaria</taxon>
    </lineage>
</organism>
<dbReference type="VEuPathDB" id="VectorBase:BGLB020988"/>
<dbReference type="VEuPathDB" id="VectorBase:BGLAX_032071"/>
<keyword evidence="2" id="KW-0472">Membrane</keyword>
<dbReference type="AlphaFoldDB" id="A0A2C9KL77"/>
<accession>A0A2C9KL77</accession>
<feature type="compositionally biased region" description="Polar residues" evidence="1">
    <location>
        <begin position="491"/>
        <end position="502"/>
    </location>
</feature>
<dbReference type="OrthoDB" id="10366950at2759"/>
<evidence type="ECO:0000256" key="3">
    <source>
        <dbReference type="SAM" id="SignalP"/>
    </source>
</evidence>
<proteinExistence type="predicted"/>